<proteinExistence type="predicted"/>
<dbReference type="InterPro" id="IPR001387">
    <property type="entry name" value="Cro/C1-type_HTH"/>
</dbReference>
<keyword evidence="1" id="KW-1133">Transmembrane helix</keyword>
<evidence type="ECO:0000313" key="3">
    <source>
        <dbReference type="EMBL" id="MCC3143874.1"/>
    </source>
</evidence>
<gene>
    <name evidence="3" type="ORF">LJ207_00845</name>
</gene>
<dbReference type="GO" id="GO:0003677">
    <property type="term" value="F:DNA binding"/>
    <property type="evidence" value="ECO:0007669"/>
    <property type="project" value="InterPro"/>
</dbReference>
<accession>A0AAW4WYT2</accession>
<name>A0AAW4WYT2_9FIRM</name>
<dbReference type="InterPro" id="IPR010982">
    <property type="entry name" value="Lambda_DNA-bd_dom_sf"/>
</dbReference>
<evidence type="ECO:0000259" key="2">
    <source>
        <dbReference type="Pfam" id="PF13464"/>
    </source>
</evidence>
<dbReference type="EMBL" id="JAJFAT010000001">
    <property type="protein sequence ID" value="MCC3143874.1"/>
    <property type="molecule type" value="Genomic_DNA"/>
</dbReference>
<keyword evidence="1" id="KW-0472">Membrane</keyword>
<dbReference type="Proteomes" id="UP001199296">
    <property type="component" value="Unassembled WGS sequence"/>
</dbReference>
<dbReference type="InterPro" id="IPR025194">
    <property type="entry name" value="RodZ-like_C"/>
</dbReference>
<dbReference type="InterPro" id="IPR050400">
    <property type="entry name" value="Bact_Cytoskel_RodZ"/>
</dbReference>
<evidence type="ECO:0000256" key="1">
    <source>
        <dbReference type="SAM" id="Phobius"/>
    </source>
</evidence>
<evidence type="ECO:0000313" key="4">
    <source>
        <dbReference type="Proteomes" id="UP001199296"/>
    </source>
</evidence>
<reference evidence="3 4" key="1">
    <citation type="submission" date="2021-10" db="EMBL/GenBank/DDBJ databases">
        <authorList>
            <person name="Grouzdev D.S."/>
            <person name="Pantiukh K.S."/>
            <person name="Krutkina M.S."/>
        </authorList>
    </citation>
    <scope>NUCLEOTIDE SEQUENCE [LARGE SCALE GENOMIC DNA]</scope>
    <source>
        <strain evidence="3 4">Z-7514</strain>
    </source>
</reference>
<feature type="transmembrane region" description="Helical" evidence="1">
    <location>
        <begin position="111"/>
        <end position="132"/>
    </location>
</feature>
<organism evidence="3 4">
    <name type="scientific">Halanaerobium polyolivorans</name>
    <dbReference type="NCBI Taxonomy" id="2886943"/>
    <lineage>
        <taxon>Bacteria</taxon>
        <taxon>Bacillati</taxon>
        <taxon>Bacillota</taxon>
        <taxon>Clostridia</taxon>
        <taxon>Halanaerobiales</taxon>
        <taxon>Halanaerobiaceae</taxon>
        <taxon>Halanaerobium</taxon>
    </lineage>
</organism>
<dbReference type="PANTHER" id="PTHR34475">
    <property type="match status" value="1"/>
</dbReference>
<dbReference type="CDD" id="cd00093">
    <property type="entry name" value="HTH_XRE"/>
    <property type="match status" value="1"/>
</dbReference>
<dbReference type="Pfam" id="PF13413">
    <property type="entry name" value="HTH_25"/>
    <property type="match status" value="1"/>
</dbReference>
<feature type="domain" description="Cytoskeleton protein RodZ-like C-terminal" evidence="2">
    <location>
        <begin position="275"/>
        <end position="336"/>
    </location>
</feature>
<dbReference type="Gene3D" id="1.10.260.40">
    <property type="entry name" value="lambda repressor-like DNA-binding domains"/>
    <property type="match status" value="1"/>
</dbReference>
<protein>
    <submittedName>
        <fullName evidence="3">DUF4115 domain-containing protein</fullName>
    </submittedName>
</protein>
<comment type="caution">
    <text evidence="3">The sequence shown here is derived from an EMBL/GenBank/DDBJ whole genome shotgun (WGS) entry which is preliminary data.</text>
</comment>
<keyword evidence="4" id="KW-1185">Reference proteome</keyword>
<sequence length="358" mass="41257">MEELELGTLLKKARMEKGLSLDEIQEKTKIRKVYLEAIEKNEFDKLPGSVYLKVFVKGYAREVDINYQKLLENYSVLNIVEEKKEKHIQEDYLSGTNIKHNRGKKKKTKGFFKIILFVFLGFLIIMASIYAFQYFTNADQLILDESENDTEILEQQDESEELTATYIEEENVLISSSIEEELNLLDTSLEGLLNDAQLHEEEAIIDISERDLFEQEINISERPAIIIDDSRLELAPEDDFSSEEGLSDLNQEIALETESEEIESEENQIDNLITINADDLVWLRVDSDGETVFSGLLEAGESLEYEAEEILYMRIGRPRAVTVQINNQEFGPWTETGDISEIEILIEEDGFEIINLRE</sequence>
<keyword evidence="1" id="KW-0812">Transmembrane</keyword>
<dbReference type="AlphaFoldDB" id="A0AAW4WYT2"/>
<dbReference type="PANTHER" id="PTHR34475:SF1">
    <property type="entry name" value="CYTOSKELETON PROTEIN RODZ"/>
    <property type="match status" value="1"/>
</dbReference>
<dbReference type="SUPFAM" id="SSF47413">
    <property type="entry name" value="lambda repressor-like DNA-binding domains"/>
    <property type="match status" value="1"/>
</dbReference>
<dbReference type="RefSeq" id="WP_229343173.1">
    <property type="nucleotide sequence ID" value="NZ_JAJFAT010000001.1"/>
</dbReference>
<dbReference type="Pfam" id="PF13464">
    <property type="entry name" value="RodZ_C"/>
    <property type="match status" value="1"/>
</dbReference>